<dbReference type="PANTHER" id="PTHR10953">
    <property type="entry name" value="UBIQUITIN-ACTIVATING ENZYME E1"/>
    <property type="match status" value="1"/>
</dbReference>
<evidence type="ECO:0000256" key="6">
    <source>
        <dbReference type="ARBA" id="ARBA00022840"/>
    </source>
</evidence>
<keyword evidence="8" id="KW-0472">Membrane</keyword>
<evidence type="ECO:0000259" key="12">
    <source>
        <dbReference type="PROSITE" id="PS50206"/>
    </source>
</evidence>
<dbReference type="GO" id="GO:0005829">
    <property type="term" value="C:cytosol"/>
    <property type="evidence" value="ECO:0007669"/>
    <property type="project" value="TreeGrafter"/>
</dbReference>
<keyword evidence="5" id="KW-0547">Nucleotide-binding</keyword>
<dbReference type="InterPro" id="IPR036873">
    <property type="entry name" value="Rhodanese-like_dom_sf"/>
</dbReference>
<name>A0A895YGD4_9ACTN</name>
<dbReference type="CDD" id="cd00158">
    <property type="entry name" value="RHOD"/>
    <property type="match status" value="1"/>
</dbReference>
<evidence type="ECO:0000256" key="7">
    <source>
        <dbReference type="ARBA" id="ARBA00022989"/>
    </source>
</evidence>
<dbReference type="InterPro" id="IPR000594">
    <property type="entry name" value="ThiF_NAD_FAD-bd"/>
</dbReference>
<dbReference type="GO" id="GO:0008641">
    <property type="term" value="F:ubiquitin-like modifier activating enzyme activity"/>
    <property type="evidence" value="ECO:0007669"/>
    <property type="project" value="InterPro"/>
</dbReference>
<dbReference type="GO" id="GO:0004792">
    <property type="term" value="F:thiosulfate-cyanide sulfurtransferase activity"/>
    <property type="evidence" value="ECO:0007669"/>
    <property type="project" value="TreeGrafter"/>
</dbReference>
<protein>
    <recommendedName>
        <fullName evidence="11">Probable adenylyltransferase/sulfurtransferase MoeZ</fullName>
    </recommendedName>
</protein>
<reference evidence="13" key="1">
    <citation type="submission" date="2021-02" db="EMBL/GenBank/DDBJ databases">
        <title>Natrosporangium hydrolyticum gen. nov., sp. nov, a haloalkaliphilic actinobacterium from a soda solonchak soil.</title>
        <authorList>
            <person name="Sorokin D.Y."/>
            <person name="Khijniak T.V."/>
            <person name="Zakharycheva A.P."/>
            <person name="Boueva O.V."/>
            <person name="Ariskina E.V."/>
            <person name="Hahnke R.L."/>
            <person name="Bunk B."/>
            <person name="Sproer C."/>
            <person name="Schumann P."/>
            <person name="Evtushenko L.I."/>
            <person name="Kublanov I.V."/>
        </authorList>
    </citation>
    <scope>NUCLEOTIDE SEQUENCE</scope>
    <source>
        <strain evidence="13">DSM 106523</strain>
    </source>
</reference>
<dbReference type="NCBIfam" id="NF005902">
    <property type="entry name" value="PRK07878.1"/>
    <property type="match status" value="1"/>
</dbReference>
<dbReference type="NCBIfam" id="NF004281">
    <property type="entry name" value="PRK05690.1"/>
    <property type="match status" value="1"/>
</dbReference>
<evidence type="ECO:0000256" key="11">
    <source>
        <dbReference type="ARBA" id="ARBA00067503"/>
    </source>
</evidence>
<dbReference type="CDD" id="cd00757">
    <property type="entry name" value="ThiF_MoeB_HesA_family"/>
    <property type="match status" value="1"/>
</dbReference>
<evidence type="ECO:0000256" key="2">
    <source>
        <dbReference type="ARBA" id="ARBA00022679"/>
    </source>
</evidence>
<evidence type="ECO:0000256" key="1">
    <source>
        <dbReference type="ARBA" id="ARBA00004167"/>
    </source>
</evidence>
<dbReference type="FunFam" id="3.40.50.720:FF:000033">
    <property type="entry name" value="Adenylyltransferase and sulfurtransferase MOCS3"/>
    <property type="match status" value="1"/>
</dbReference>
<evidence type="ECO:0000256" key="8">
    <source>
        <dbReference type="ARBA" id="ARBA00023136"/>
    </source>
</evidence>
<evidence type="ECO:0000256" key="5">
    <source>
        <dbReference type="ARBA" id="ARBA00022741"/>
    </source>
</evidence>
<organism evidence="13 14">
    <name type="scientific">Natronosporangium hydrolyticum</name>
    <dbReference type="NCBI Taxonomy" id="2811111"/>
    <lineage>
        <taxon>Bacteria</taxon>
        <taxon>Bacillati</taxon>
        <taxon>Actinomycetota</taxon>
        <taxon>Actinomycetes</taxon>
        <taxon>Micromonosporales</taxon>
        <taxon>Micromonosporaceae</taxon>
        <taxon>Natronosporangium</taxon>
    </lineage>
</organism>
<dbReference type="InterPro" id="IPR045886">
    <property type="entry name" value="ThiF/MoeB/HesA"/>
</dbReference>
<dbReference type="GO" id="GO:0005524">
    <property type="term" value="F:ATP binding"/>
    <property type="evidence" value="ECO:0007669"/>
    <property type="project" value="UniProtKB-KW"/>
</dbReference>
<dbReference type="Gene3D" id="3.40.250.10">
    <property type="entry name" value="Rhodanese-like domain"/>
    <property type="match status" value="1"/>
</dbReference>
<accession>A0A895YGD4</accession>
<dbReference type="KEGG" id="nhy:JQS43_23755"/>
<dbReference type="SUPFAM" id="SSF69572">
    <property type="entry name" value="Activating enzymes of the ubiquitin-like proteins"/>
    <property type="match status" value="1"/>
</dbReference>
<dbReference type="Gene3D" id="3.40.50.720">
    <property type="entry name" value="NAD(P)-binding Rossmann-like Domain"/>
    <property type="match status" value="1"/>
</dbReference>
<dbReference type="EMBL" id="CP070499">
    <property type="protein sequence ID" value="QSB14463.1"/>
    <property type="molecule type" value="Genomic_DNA"/>
</dbReference>
<dbReference type="InterPro" id="IPR035985">
    <property type="entry name" value="Ubiquitin-activating_enz"/>
</dbReference>
<keyword evidence="6" id="KW-0067">ATP-binding</keyword>
<keyword evidence="2" id="KW-0808">Transferase</keyword>
<dbReference type="PANTHER" id="PTHR10953:SF102">
    <property type="entry name" value="ADENYLYLTRANSFERASE AND SULFURTRANSFERASE MOCS3"/>
    <property type="match status" value="1"/>
</dbReference>
<keyword evidence="7" id="KW-1133">Transmembrane helix</keyword>
<evidence type="ECO:0000256" key="10">
    <source>
        <dbReference type="ARBA" id="ARBA00060757"/>
    </source>
</evidence>
<proteinExistence type="inferred from homology"/>
<dbReference type="Pfam" id="PF00899">
    <property type="entry name" value="ThiF"/>
    <property type="match status" value="1"/>
</dbReference>
<dbReference type="GO" id="GO:0016020">
    <property type="term" value="C:membrane"/>
    <property type="evidence" value="ECO:0007669"/>
    <property type="project" value="UniProtKB-SubCell"/>
</dbReference>
<dbReference type="Proteomes" id="UP000662857">
    <property type="component" value="Chromosome"/>
</dbReference>
<dbReference type="SMART" id="SM00450">
    <property type="entry name" value="RHOD"/>
    <property type="match status" value="1"/>
</dbReference>
<gene>
    <name evidence="13" type="primary">moeZ</name>
    <name evidence="13" type="ORF">JQS43_23755</name>
</gene>
<dbReference type="PROSITE" id="PS50206">
    <property type="entry name" value="RHODANESE_3"/>
    <property type="match status" value="1"/>
</dbReference>
<evidence type="ECO:0000256" key="4">
    <source>
        <dbReference type="ARBA" id="ARBA00022695"/>
    </source>
</evidence>
<dbReference type="GO" id="GO:0008146">
    <property type="term" value="F:sulfotransferase activity"/>
    <property type="evidence" value="ECO:0007669"/>
    <property type="project" value="TreeGrafter"/>
</dbReference>
<evidence type="ECO:0000256" key="9">
    <source>
        <dbReference type="ARBA" id="ARBA00023268"/>
    </source>
</evidence>
<dbReference type="FunFam" id="3.40.250.10:FF:000025">
    <property type="entry name" value="Molybdopterin biosynthesis MoeZ"/>
    <property type="match status" value="1"/>
</dbReference>
<keyword evidence="14" id="KW-1185">Reference proteome</keyword>
<sequence length="393" mass="42320">MSLPPLVEPAAELSTDEIRRYSRHLIIPDVGVEGQKRLKNARVLCVGAGGLGSPALLYLAAAGVGTLGVVDFDTVDESNLQRQIIHGQSDIGRSKAESAKASVAEINPYVEVVVHNTALDRDNIREIFSQYDLIVDGTDNFATRYLVNDAAVLLGKPYVWGSIYRFDGQTSVFWAEHGPCYRCLYPEPPPPGMVPSCAEGGVLGVLCASIGSIQVTEAIKLLAGIGEPLVGRLTVYDALEMSYRTIKVRKDPECVLCGPNATQTDLLADYEDFCGGVSTEAQDAVEGATITATELKEWREAGKDFLLVDVREPAEYEIVKIPESVLIPKGDIISGEALSQLPQDRQIVLHCKSGVRSAEALAALKAAGFRDAVHVQGGVLAWIKQVDPSLPSY</sequence>
<comment type="similarity">
    <text evidence="10">In the N-terminal section; belongs to the HesA/MoeB/ThiF family.</text>
</comment>
<evidence type="ECO:0000313" key="13">
    <source>
        <dbReference type="EMBL" id="QSB14463.1"/>
    </source>
</evidence>
<feature type="domain" description="Rhodanese" evidence="12">
    <location>
        <begin position="301"/>
        <end position="391"/>
    </location>
</feature>
<evidence type="ECO:0000256" key="3">
    <source>
        <dbReference type="ARBA" id="ARBA00022692"/>
    </source>
</evidence>
<dbReference type="Pfam" id="PF00581">
    <property type="entry name" value="Rhodanese"/>
    <property type="match status" value="1"/>
</dbReference>
<dbReference type="InterPro" id="IPR001763">
    <property type="entry name" value="Rhodanese-like_dom"/>
</dbReference>
<evidence type="ECO:0000313" key="14">
    <source>
        <dbReference type="Proteomes" id="UP000662857"/>
    </source>
</evidence>
<keyword evidence="4 13" id="KW-0548">Nucleotidyltransferase</keyword>
<dbReference type="RefSeq" id="WP_239676599.1">
    <property type="nucleotide sequence ID" value="NZ_CP070499.1"/>
</dbReference>
<keyword evidence="3" id="KW-0812">Transmembrane</keyword>
<keyword evidence="9" id="KW-0511">Multifunctional enzyme</keyword>
<dbReference type="GO" id="GO:0016779">
    <property type="term" value="F:nucleotidyltransferase activity"/>
    <property type="evidence" value="ECO:0007669"/>
    <property type="project" value="UniProtKB-KW"/>
</dbReference>
<comment type="subcellular location">
    <subcellularLocation>
        <location evidence="1">Membrane</location>
        <topology evidence="1">Single-pass membrane protein</topology>
    </subcellularLocation>
</comment>
<dbReference type="AlphaFoldDB" id="A0A895YGD4"/>